<feature type="transmembrane region" description="Helical" evidence="1">
    <location>
        <begin position="6"/>
        <end position="24"/>
    </location>
</feature>
<feature type="transmembrane region" description="Helical" evidence="1">
    <location>
        <begin position="36"/>
        <end position="56"/>
    </location>
</feature>
<sequence>MTLDLASVSVMTALVVAVAGILFVSETLLRRDEAVGAFWAIAFLSGIGTSTAYLVWAVGVGGFVPIAIGNALFVSSAGCMWLGARAFNQRAVRGPVLLVALCVAVSAAAVIVRGPAGGDWAGAFVMFVNIAGFAALGAVEMRRRPVGRLRSSVSLAVVLGIQSAYYVARTVVFVASGPDSDLFRVGFGTISTSVLTVTLTIVAVVVTSVLRASRSQLRGYGWVSDSGIAGDGVFLYPTFLRALDDLLERARWEGRLVAVISVRIDDLRRIGDAFGEEVRTSALHLLRDGVRRHAPLASLIGEDDDPGLLFTVLAPDPMAVRRVAVGAHRALFDALGRSGQGVLPVVGVGVALSETIGYDTERLVAGARAAARKAPTMPDSSVMFAGVDDAGGAE</sequence>
<dbReference type="Proteomes" id="UP000257479">
    <property type="component" value="Unassembled WGS sequence"/>
</dbReference>
<feature type="transmembrane region" description="Helical" evidence="1">
    <location>
        <begin position="96"/>
        <end position="114"/>
    </location>
</feature>
<protein>
    <submittedName>
        <fullName evidence="2">GGDEF domain-containing protein</fullName>
    </submittedName>
</protein>
<dbReference type="RefSeq" id="WP_056520024.1">
    <property type="nucleotide sequence ID" value="NZ_DAIQHQ010000007.1"/>
</dbReference>
<keyword evidence="1" id="KW-0812">Transmembrane</keyword>
<accession>A0A3C1KH22</accession>
<name>A0A3C1KH22_9MICO</name>
<proteinExistence type="predicted"/>
<evidence type="ECO:0000256" key="1">
    <source>
        <dbReference type="SAM" id="Phobius"/>
    </source>
</evidence>
<organism evidence="2 3">
    <name type="scientific">Microbacterium ginsengisoli</name>
    <dbReference type="NCBI Taxonomy" id="400772"/>
    <lineage>
        <taxon>Bacteria</taxon>
        <taxon>Bacillati</taxon>
        <taxon>Actinomycetota</taxon>
        <taxon>Actinomycetes</taxon>
        <taxon>Micrococcales</taxon>
        <taxon>Microbacteriaceae</taxon>
        <taxon>Microbacterium</taxon>
    </lineage>
</organism>
<gene>
    <name evidence="2" type="ORF">DCP95_14400</name>
</gene>
<evidence type="ECO:0000313" key="2">
    <source>
        <dbReference type="EMBL" id="HAN25738.1"/>
    </source>
</evidence>
<feature type="transmembrane region" description="Helical" evidence="1">
    <location>
        <begin position="151"/>
        <end position="168"/>
    </location>
</feature>
<feature type="transmembrane region" description="Helical" evidence="1">
    <location>
        <begin position="120"/>
        <end position="139"/>
    </location>
</feature>
<reference evidence="2 3" key="1">
    <citation type="journal article" date="2018" name="Nat. Biotechnol.">
        <title>A standardized bacterial taxonomy based on genome phylogeny substantially revises the tree of life.</title>
        <authorList>
            <person name="Parks D.H."/>
            <person name="Chuvochina M."/>
            <person name="Waite D.W."/>
            <person name="Rinke C."/>
            <person name="Skarshewski A."/>
            <person name="Chaumeil P.A."/>
            <person name="Hugenholtz P."/>
        </authorList>
    </citation>
    <scope>NUCLEOTIDE SEQUENCE [LARGE SCALE GENOMIC DNA]</scope>
    <source>
        <strain evidence="2">UBA9152</strain>
    </source>
</reference>
<dbReference type="InterPro" id="IPR029787">
    <property type="entry name" value="Nucleotide_cyclase"/>
</dbReference>
<keyword evidence="1" id="KW-0472">Membrane</keyword>
<dbReference type="SUPFAM" id="SSF55073">
    <property type="entry name" value="Nucleotide cyclase"/>
    <property type="match status" value="1"/>
</dbReference>
<dbReference type="EMBL" id="DMNG01000253">
    <property type="protein sequence ID" value="HAN25738.1"/>
    <property type="molecule type" value="Genomic_DNA"/>
</dbReference>
<dbReference type="Gene3D" id="3.30.70.270">
    <property type="match status" value="1"/>
</dbReference>
<comment type="caution">
    <text evidence="2">The sequence shown here is derived from an EMBL/GenBank/DDBJ whole genome shotgun (WGS) entry which is preliminary data.</text>
</comment>
<dbReference type="AlphaFoldDB" id="A0A3C1KH22"/>
<feature type="transmembrane region" description="Helical" evidence="1">
    <location>
        <begin position="62"/>
        <end position="84"/>
    </location>
</feature>
<dbReference type="InterPro" id="IPR043128">
    <property type="entry name" value="Rev_trsase/Diguanyl_cyclase"/>
</dbReference>
<feature type="transmembrane region" description="Helical" evidence="1">
    <location>
        <begin position="188"/>
        <end position="210"/>
    </location>
</feature>
<keyword evidence="1" id="KW-1133">Transmembrane helix</keyword>
<evidence type="ECO:0000313" key="3">
    <source>
        <dbReference type="Proteomes" id="UP000257479"/>
    </source>
</evidence>